<dbReference type="Pfam" id="PF07730">
    <property type="entry name" value="HisKA_3"/>
    <property type="match status" value="1"/>
</dbReference>
<evidence type="ECO:0000256" key="6">
    <source>
        <dbReference type="ARBA" id="ARBA00022777"/>
    </source>
</evidence>
<evidence type="ECO:0000256" key="4">
    <source>
        <dbReference type="ARBA" id="ARBA00022679"/>
    </source>
</evidence>
<comment type="catalytic activity">
    <reaction evidence="1">
        <text>ATP + protein L-histidine = ADP + protein N-phospho-L-histidine.</text>
        <dbReference type="EC" id="2.7.13.3"/>
    </reaction>
</comment>
<keyword evidence="4" id="KW-0808">Transferase</keyword>
<dbReference type="PANTHER" id="PTHR24421">
    <property type="entry name" value="NITRATE/NITRITE SENSOR PROTEIN NARX-RELATED"/>
    <property type="match status" value="1"/>
</dbReference>
<protein>
    <recommendedName>
        <fullName evidence="2">histidine kinase</fullName>
        <ecNumber evidence="2">2.7.13.3</ecNumber>
    </recommendedName>
</protein>
<sequence length="385" mass="40826">MYRPALLGRPMPQPSPRAVDLLLVAAAVADSWISVHDSAWPDVLLAGLACAALLVRRRWPVAVFVLTMPAALTSYVLLAPLIALFTLAERYRNRPALAACAVLFGVSSAVSLPVESFGDPSAAATSGFFITAPTVLITAGYLIALAAAPVILGQLVQTRRDLAKRLADLQEAQEHQRELHAQTVLARERAQLAREMHDVVSHQVSLIAVHAGALQVTTSDPAAKDAGRTIRTLSVTTLDELRHMVTLLRASGGNSAELAPQPTLAEFAQLIANSGIDVRVEGEPPEDASAPVQRTVYRIIQEALTNIRKHAPGASTVIDIHCSGRGLDITVTNTAPTRIGLALPSSQQGLVGLRERAELLGGTFTSGPTPDGGYTLHVHLPDRTG</sequence>
<accession>A0AB33JQT6</accession>
<dbReference type="InterPro" id="IPR011712">
    <property type="entry name" value="Sig_transdc_His_kin_sub3_dim/P"/>
</dbReference>
<keyword evidence="9" id="KW-0175">Coiled coil</keyword>
<evidence type="ECO:0000256" key="1">
    <source>
        <dbReference type="ARBA" id="ARBA00000085"/>
    </source>
</evidence>
<feature type="coiled-coil region" evidence="9">
    <location>
        <begin position="152"/>
        <end position="179"/>
    </location>
</feature>
<keyword evidence="8" id="KW-0902">Two-component regulatory system</keyword>
<evidence type="ECO:0000313" key="13">
    <source>
        <dbReference type="EMBL" id="BFP45178.1"/>
    </source>
</evidence>
<evidence type="ECO:0000256" key="2">
    <source>
        <dbReference type="ARBA" id="ARBA00012438"/>
    </source>
</evidence>
<dbReference type="GO" id="GO:0046983">
    <property type="term" value="F:protein dimerization activity"/>
    <property type="evidence" value="ECO:0007669"/>
    <property type="project" value="InterPro"/>
</dbReference>
<keyword evidence="5" id="KW-0547">Nucleotide-binding</keyword>
<dbReference type="SUPFAM" id="SSF55874">
    <property type="entry name" value="ATPase domain of HSP90 chaperone/DNA topoisomerase II/histidine kinase"/>
    <property type="match status" value="1"/>
</dbReference>
<dbReference type="CDD" id="cd16917">
    <property type="entry name" value="HATPase_UhpB-NarQ-NarX-like"/>
    <property type="match status" value="1"/>
</dbReference>
<reference evidence="13" key="1">
    <citation type="submission" date="2024-07" db="EMBL/GenBank/DDBJ databases">
        <title>Complete genome sequences of cellulolytic bacteria, Kitasatospora sp. CMC57 and Streptomyces sp. CMC78, isolated from Japanese agricultural soil.</title>
        <authorList>
            <person name="Hashimoto T."/>
            <person name="Ito M."/>
            <person name="Iwamoto M."/>
            <person name="Fukahori D."/>
            <person name="Shoda T."/>
            <person name="Sakoda M."/>
            <person name="Morohoshi T."/>
            <person name="Mitsuboshi M."/>
            <person name="Nishizawa T."/>
        </authorList>
    </citation>
    <scope>NUCLEOTIDE SEQUENCE</scope>
    <source>
        <strain evidence="13">CMC57</strain>
    </source>
</reference>
<dbReference type="GO" id="GO:0000155">
    <property type="term" value="F:phosphorelay sensor kinase activity"/>
    <property type="evidence" value="ECO:0007669"/>
    <property type="project" value="InterPro"/>
</dbReference>
<evidence type="ECO:0000256" key="7">
    <source>
        <dbReference type="ARBA" id="ARBA00022840"/>
    </source>
</evidence>
<keyword evidence="10" id="KW-0472">Membrane</keyword>
<feature type="transmembrane region" description="Helical" evidence="10">
    <location>
        <begin position="96"/>
        <end position="114"/>
    </location>
</feature>
<evidence type="ECO:0000256" key="3">
    <source>
        <dbReference type="ARBA" id="ARBA00022553"/>
    </source>
</evidence>
<organism evidence="13">
    <name type="scientific">Kitasatospora sp. CMC57</name>
    <dbReference type="NCBI Taxonomy" id="3231513"/>
    <lineage>
        <taxon>Bacteria</taxon>
        <taxon>Bacillati</taxon>
        <taxon>Actinomycetota</taxon>
        <taxon>Actinomycetes</taxon>
        <taxon>Kitasatosporales</taxon>
        <taxon>Streptomycetaceae</taxon>
        <taxon>Kitasatospora</taxon>
    </lineage>
</organism>
<dbReference type="InterPro" id="IPR036890">
    <property type="entry name" value="HATPase_C_sf"/>
</dbReference>
<feature type="domain" description="Histidine kinase/HSP90-like ATPase" evidence="11">
    <location>
        <begin position="293"/>
        <end position="383"/>
    </location>
</feature>
<dbReference type="EMBL" id="AP035881">
    <property type="protein sequence ID" value="BFP45178.1"/>
    <property type="molecule type" value="Genomic_DNA"/>
</dbReference>
<dbReference type="Gene3D" id="3.30.565.10">
    <property type="entry name" value="Histidine kinase-like ATPase, C-terminal domain"/>
    <property type="match status" value="1"/>
</dbReference>
<evidence type="ECO:0000256" key="5">
    <source>
        <dbReference type="ARBA" id="ARBA00022741"/>
    </source>
</evidence>
<dbReference type="Pfam" id="PF02518">
    <property type="entry name" value="HATPase_c"/>
    <property type="match status" value="1"/>
</dbReference>
<evidence type="ECO:0000256" key="9">
    <source>
        <dbReference type="SAM" id="Coils"/>
    </source>
</evidence>
<keyword evidence="10" id="KW-0812">Transmembrane</keyword>
<keyword evidence="10" id="KW-1133">Transmembrane helix</keyword>
<feature type="transmembrane region" description="Helical" evidence="10">
    <location>
        <begin position="134"/>
        <end position="156"/>
    </location>
</feature>
<dbReference type="EC" id="2.7.13.3" evidence="2"/>
<keyword evidence="3" id="KW-0597">Phosphoprotein</keyword>
<evidence type="ECO:0000256" key="8">
    <source>
        <dbReference type="ARBA" id="ARBA00023012"/>
    </source>
</evidence>
<evidence type="ECO:0000259" key="11">
    <source>
        <dbReference type="Pfam" id="PF02518"/>
    </source>
</evidence>
<proteinExistence type="predicted"/>
<dbReference type="InterPro" id="IPR050482">
    <property type="entry name" value="Sensor_HK_TwoCompSys"/>
</dbReference>
<dbReference type="PANTHER" id="PTHR24421:SF10">
    <property type="entry name" value="NITRATE_NITRITE SENSOR PROTEIN NARQ"/>
    <property type="match status" value="1"/>
</dbReference>
<dbReference type="InterPro" id="IPR003594">
    <property type="entry name" value="HATPase_dom"/>
</dbReference>
<dbReference type="GO" id="GO:0005524">
    <property type="term" value="F:ATP binding"/>
    <property type="evidence" value="ECO:0007669"/>
    <property type="project" value="UniProtKB-KW"/>
</dbReference>
<gene>
    <name evidence="13" type="ORF">KCMC57_15460</name>
</gene>
<dbReference type="GO" id="GO:0016020">
    <property type="term" value="C:membrane"/>
    <property type="evidence" value="ECO:0007669"/>
    <property type="project" value="InterPro"/>
</dbReference>
<dbReference type="AlphaFoldDB" id="A0AB33JQT6"/>
<evidence type="ECO:0000256" key="10">
    <source>
        <dbReference type="SAM" id="Phobius"/>
    </source>
</evidence>
<dbReference type="RefSeq" id="WP_407987703.1">
    <property type="nucleotide sequence ID" value="NZ_AP035881.2"/>
</dbReference>
<feature type="domain" description="Signal transduction histidine kinase subgroup 3 dimerisation and phosphoacceptor" evidence="12">
    <location>
        <begin position="188"/>
        <end position="251"/>
    </location>
</feature>
<keyword evidence="6 13" id="KW-0418">Kinase</keyword>
<dbReference type="Gene3D" id="1.20.5.1930">
    <property type="match status" value="1"/>
</dbReference>
<feature type="transmembrane region" description="Helical" evidence="10">
    <location>
        <begin position="59"/>
        <end position="84"/>
    </location>
</feature>
<evidence type="ECO:0000259" key="12">
    <source>
        <dbReference type="Pfam" id="PF07730"/>
    </source>
</evidence>
<keyword evidence="7" id="KW-0067">ATP-binding</keyword>
<name>A0AB33JQT6_9ACTN</name>